<dbReference type="AlphaFoldDB" id="A0A6A4WQE2"/>
<feature type="repeat" description="RCC1" evidence="1">
    <location>
        <begin position="217"/>
        <end position="270"/>
    </location>
</feature>
<evidence type="ECO:0000313" key="3">
    <source>
        <dbReference type="Proteomes" id="UP000440578"/>
    </source>
</evidence>
<keyword evidence="2" id="KW-0675">Receptor</keyword>
<dbReference type="SUPFAM" id="SSF50985">
    <property type="entry name" value="RCC1/BLIP-II"/>
    <property type="match status" value="1"/>
</dbReference>
<comment type="caution">
    <text evidence="2">The sequence shown here is derived from an EMBL/GenBank/DDBJ whole genome shotgun (WGS) entry which is preliminary data.</text>
</comment>
<dbReference type="PRINTS" id="PR00633">
    <property type="entry name" value="RCCNDNSATION"/>
</dbReference>
<dbReference type="OrthoDB" id="6370686at2759"/>
<sequence length="323" mass="33941">MKFSTFACGFNGLHQIGSLDDASVSTWCRINDALECEPCLSLSWDSLNICANGHVQRNGITIKAPPGCEQETPSMLCSAEDRLVALYPDGSTWLRTTAWRRLALQSAGQETAEPARHVSIGRHTLAACDTGGSLLTLDGVPTPAGEWLQAVSCGREHVVLLTRSGRVFTYGGGSRGQLGTGELSSSDVPQLVTALDGLAITQVCAGGWHTAALSSSGDVYTWGWNESGQLGLGDAVNVAAEPALVDALPSDVTVTQLACGLRHTLALLEDGSVIGWGWNGHSQLALPPCDRSLPRALPLPERGTVVRVAAGGWNSALVTREDS</sequence>
<dbReference type="PROSITE" id="PS00626">
    <property type="entry name" value="RCC1_2"/>
    <property type="match status" value="2"/>
</dbReference>
<dbReference type="Pfam" id="PF00415">
    <property type="entry name" value="RCC1"/>
    <property type="match status" value="3"/>
</dbReference>
<protein>
    <submittedName>
        <fullName evidence="2">Ultraviolet-B receptor UVR8</fullName>
    </submittedName>
</protein>
<feature type="repeat" description="RCC1" evidence="1">
    <location>
        <begin position="271"/>
        <end position="321"/>
    </location>
</feature>
<keyword evidence="3" id="KW-1185">Reference proteome</keyword>
<feature type="repeat" description="RCC1" evidence="1">
    <location>
        <begin position="165"/>
        <end position="216"/>
    </location>
</feature>
<dbReference type="PANTHER" id="PTHR46849">
    <property type="entry name" value="RCC1 DOMAIN-CONTAINING PROTEIN 1"/>
    <property type="match status" value="1"/>
</dbReference>
<proteinExistence type="predicted"/>
<name>A0A6A4WQE2_AMPAM</name>
<gene>
    <name evidence="2" type="primary">UVR8_1</name>
    <name evidence="2" type="ORF">FJT64_002779</name>
</gene>
<dbReference type="EMBL" id="VIIS01000858">
    <property type="protein sequence ID" value="KAF0304298.1"/>
    <property type="molecule type" value="Genomic_DNA"/>
</dbReference>
<evidence type="ECO:0000256" key="1">
    <source>
        <dbReference type="PROSITE-ProRule" id="PRU00235"/>
    </source>
</evidence>
<accession>A0A6A4WQE2</accession>
<evidence type="ECO:0000313" key="2">
    <source>
        <dbReference type="EMBL" id="KAF0304298.1"/>
    </source>
</evidence>
<organism evidence="2 3">
    <name type="scientific">Amphibalanus amphitrite</name>
    <name type="common">Striped barnacle</name>
    <name type="synonym">Balanus amphitrite</name>
    <dbReference type="NCBI Taxonomy" id="1232801"/>
    <lineage>
        <taxon>Eukaryota</taxon>
        <taxon>Metazoa</taxon>
        <taxon>Ecdysozoa</taxon>
        <taxon>Arthropoda</taxon>
        <taxon>Crustacea</taxon>
        <taxon>Multicrustacea</taxon>
        <taxon>Cirripedia</taxon>
        <taxon>Thoracica</taxon>
        <taxon>Thoracicalcarea</taxon>
        <taxon>Balanomorpha</taxon>
        <taxon>Balanoidea</taxon>
        <taxon>Balanidae</taxon>
        <taxon>Amphibalaninae</taxon>
        <taxon>Amphibalanus</taxon>
    </lineage>
</organism>
<dbReference type="Proteomes" id="UP000440578">
    <property type="component" value="Unassembled WGS sequence"/>
</dbReference>
<reference evidence="2 3" key="1">
    <citation type="submission" date="2019-07" db="EMBL/GenBank/DDBJ databases">
        <title>Draft genome assembly of a fouling barnacle, Amphibalanus amphitrite (Darwin, 1854): The first reference genome for Thecostraca.</title>
        <authorList>
            <person name="Kim W."/>
        </authorList>
    </citation>
    <scope>NUCLEOTIDE SEQUENCE [LARGE SCALE GENOMIC DNA]</scope>
    <source>
        <strain evidence="2">SNU_AA5</strain>
        <tissue evidence="2">Soma without cirri and trophi</tissue>
    </source>
</reference>
<dbReference type="PROSITE" id="PS50012">
    <property type="entry name" value="RCC1_3"/>
    <property type="match status" value="3"/>
</dbReference>
<dbReference type="PANTHER" id="PTHR46849:SF1">
    <property type="entry name" value="RCC1 DOMAIN-CONTAINING PROTEIN 1"/>
    <property type="match status" value="1"/>
</dbReference>
<dbReference type="InterPro" id="IPR052830">
    <property type="entry name" value="RCC1_domain-containing"/>
</dbReference>
<dbReference type="InterPro" id="IPR000408">
    <property type="entry name" value="Reg_chr_condens"/>
</dbReference>
<dbReference type="InterPro" id="IPR009091">
    <property type="entry name" value="RCC1/BLIP-II"/>
</dbReference>
<dbReference type="Gene3D" id="2.130.10.30">
    <property type="entry name" value="Regulator of chromosome condensation 1/beta-lactamase-inhibitor protein II"/>
    <property type="match status" value="1"/>
</dbReference>